<dbReference type="InterPro" id="IPR001173">
    <property type="entry name" value="Glyco_trans_2-like"/>
</dbReference>
<dbReference type="Proteomes" id="UP001597351">
    <property type="component" value="Unassembled WGS sequence"/>
</dbReference>
<feature type="domain" description="Glycosyltransferase 2-like" evidence="2">
    <location>
        <begin position="12"/>
        <end position="166"/>
    </location>
</feature>
<reference evidence="4" key="1">
    <citation type="journal article" date="2019" name="Int. J. Syst. Evol. Microbiol.">
        <title>The Global Catalogue of Microorganisms (GCM) 10K type strain sequencing project: providing services to taxonomists for standard genome sequencing and annotation.</title>
        <authorList>
            <consortium name="The Broad Institute Genomics Platform"/>
            <consortium name="The Broad Institute Genome Sequencing Center for Infectious Disease"/>
            <person name="Wu L."/>
            <person name="Ma J."/>
        </authorList>
    </citation>
    <scope>NUCLEOTIDE SEQUENCE [LARGE SCALE GENOMIC DNA]</scope>
    <source>
        <strain evidence="4">CGMCC 1.12477</strain>
    </source>
</reference>
<dbReference type="Gene3D" id="3.90.550.10">
    <property type="entry name" value="Spore Coat Polysaccharide Biosynthesis Protein SpsA, Chain A"/>
    <property type="match status" value="1"/>
</dbReference>
<sequence>MAPDLANDDVVVVVRMYDEARSVGAVVTQLREHFPHVVCVDDGSTDGCDLIARAAGATVVRHHDNLGGGAALQTGLTWARGRAAMRHVITFDADGQHDVDDAVRLLAVARERGLDVVLGSRFLDTPPVNMPWARRCLLRAATSFTRMTTALDLTDTHNGLRVLSRSTVDGLELTLDGMAYASQLLNHVARRQLSYAEVPVTISYTEYSMARGQSNLNALNIVFDLAVERLRGAR</sequence>
<evidence type="ECO:0000313" key="3">
    <source>
        <dbReference type="EMBL" id="MFD1945656.1"/>
    </source>
</evidence>
<accession>A0ABW4TKS6</accession>
<dbReference type="PANTHER" id="PTHR48090:SF7">
    <property type="entry name" value="RFBJ PROTEIN"/>
    <property type="match status" value="1"/>
</dbReference>
<dbReference type="EMBL" id="JBHUGD010000001">
    <property type="protein sequence ID" value="MFD1945656.1"/>
    <property type="molecule type" value="Genomic_DNA"/>
</dbReference>
<comment type="similarity">
    <text evidence="1">Belongs to the glycosyltransferase 2 family.</text>
</comment>
<dbReference type="InterPro" id="IPR029044">
    <property type="entry name" value="Nucleotide-diphossugar_trans"/>
</dbReference>
<proteinExistence type="inferred from homology"/>
<evidence type="ECO:0000313" key="4">
    <source>
        <dbReference type="Proteomes" id="UP001597351"/>
    </source>
</evidence>
<evidence type="ECO:0000259" key="2">
    <source>
        <dbReference type="Pfam" id="PF00535"/>
    </source>
</evidence>
<evidence type="ECO:0000256" key="1">
    <source>
        <dbReference type="ARBA" id="ARBA00006739"/>
    </source>
</evidence>
<organism evidence="3 4">
    <name type="scientific">Nocardioides aestuarii</name>
    <dbReference type="NCBI Taxonomy" id="252231"/>
    <lineage>
        <taxon>Bacteria</taxon>
        <taxon>Bacillati</taxon>
        <taxon>Actinomycetota</taxon>
        <taxon>Actinomycetes</taxon>
        <taxon>Propionibacteriales</taxon>
        <taxon>Nocardioidaceae</taxon>
        <taxon>Nocardioides</taxon>
    </lineage>
</organism>
<dbReference type="RefSeq" id="WP_343915443.1">
    <property type="nucleotide sequence ID" value="NZ_BAAAJT010000002.1"/>
</dbReference>
<dbReference type="PANTHER" id="PTHR48090">
    <property type="entry name" value="UNDECAPRENYL-PHOSPHATE 4-DEOXY-4-FORMAMIDO-L-ARABINOSE TRANSFERASE-RELATED"/>
    <property type="match status" value="1"/>
</dbReference>
<dbReference type="InterPro" id="IPR050256">
    <property type="entry name" value="Glycosyltransferase_2"/>
</dbReference>
<comment type="caution">
    <text evidence="3">The sequence shown here is derived from an EMBL/GenBank/DDBJ whole genome shotgun (WGS) entry which is preliminary data.</text>
</comment>
<gene>
    <name evidence="3" type="ORF">ACFSDE_02545</name>
</gene>
<protein>
    <submittedName>
        <fullName evidence="3">Glycosyltransferase family 2 protein</fullName>
    </submittedName>
</protein>
<dbReference type="CDD" id="cd04179">
    <property type="entry name" value="DPM_DPG-synthase_like"/>
    <property type="match status" value="1"/>
</dbReference>
<name>A0ABW4TKS6_9ACTN</name>
<dbReference type="SUPFAM" id="SSF53448">
    <property type="entry name" value="Nucleotide-diphospho-sugar transferases"/>
    <property type="match status" value="1"/>
</dbReference>
<dbReference type="Pfam" id="PF00535">
    <property type="entry name" value="Glycos_transf_2"/>
    <property type="match status" value="1"/>
</dbReference>
<keyword evidence="4" id="KW-1185">Reference proteome</keyword>